<evidence type="ECO:0000313" key="3">
    <source>
        <dbReference type="RefSeq" id="XP_030756053.1"/>
    </source>
</evidence>
<dbReference type="OrthoDB" id="448455at2759"/>
<dbReference type="SUPFAM" id="SSF47769">
    <property type="entry name" value="SAM/Pointed domain"/>
    <property type="match status" value="1"/>
</dbReference>
<dbReference type="RefSeq" id="XP_030756053.1">
    <property type="nucleotide sequence ID" value="XM_030900193.1"/>
</dbReference>
<dbReference type="Gene3D" id="1.10.150.50">
    <property type="entry name" value="Transcription Factor, Ets-1"/>
    <property type="match status" value="1"/>
</dbReference>
<evidence type="ECO:0000313" key="2">
    <source>
        <dbReference type="Proteomes" id="UP000504635"/>
    </source>
</evidence>
<dbReference type="InterPro" id="IPR013761">
    <property type="entry name" value="SAM/pointed_sf"/>
</dbReference>
<evidence type="ECO:0000256" key="1">
    <source>
        <dbReference type="SAM" id="Phobius"/>
    </source>
</evidence>
<reference evidence="3" key="1">
    <citation type="submission" date="2025-08" db="UniProtKB">
        <authorList>
            <consortium name="RefSeq"/>
        </authorList>
    </citation>
    <scope>IDENTIFICATION</scope>
    <source>
        <tissue evidence="3">Gonads</tissue>
    </source>
</reference>
<dbReference type="InParanoid" id="A0A6J2XX07"/>
<dbReference type="GeneID" id="115882255"/>
<feature type="transmembrane region" description="Helical" evidence="1">
    <location>
        <begin position="145"/>
        <end position="165"/>
    </location>
</feature>
<accession>A0A6J2XX07</accession>
<keyword evidence="1" id="KW-1133">Transmembrane helix</keyword>
<gene>
    <name evidence="3" type="primary">LOC115882255</name>
</gene>
<sequence>MDLLETVLRTCDSVEFIDKFRKNNINYKDLKLLNNEDLLLLEICDKETRNKILSRSKNMQLHAEQSHNFKINGPYLCLILNQISIHLNKHFANTSYFSKSVVDLANVKLEPICISVNNCLLSLENVINEVELNVEKKNKKKNVSCVLICSLLGISLTSALLLIVLKF</sequence>
<dbReference type="Proteomes" id="UP000504635">
    <property type="component" value="Unplaced"/>
</dbReference>
<organism evidence="2 3">
    <name type="scientific">Sitophilus oryzae</name>
    <name type="common">Rice weevil</name>
    <name type="synonym">Curculio oryzae</name>
    <dbReference type="NCBI Taxonomy" id="7048"/>
    <lineage>
        <taxon>Eukaryota</taxon>
        <taxon>Metazoa</taxon>
        <taxon>Ecdysozoa</taxon>
        <taxon>Arthropoda</taxon>
        <taxon>Hexapoda</taxon>
        <taxon>Insecta</taxon>
        <taxon>Pterygota</taxon>
        <taxon>Neoptera</taxon>
        <taxon>Endopterygota</taxon>
        <taxon>Coleoptera</taxon>
        <taxon>Polyphaga</taxon>
        <taxon>Cucujiformia</taxon>
        <taxon>Curculionidae</taxon>
        <taxon>Dryophthorinae</taxon>
        <taxon>Sitophilus</taxon>
    </lineage>
</organism>
<dbReference type="AlphaFoldDB" id="A0A6J2XX07"/>
<protein>
    <submittedName>
        <fullName evidence="3">Uncharacterized protein LOC115882255 isoform X1</fullName>
    </submittedName>
</protein>
<proteinExistence type="predicted"/>
<keyword evidence="2" id="KW-1185">Reference proteome</keyword>
<keyword evidence="1" id="KW-0812">Transmembrane</keyword>
<keyword evidence="1" id="KW-0472">Membrane</keyword>
<name>A0A6J2XX07_SITOR</name>
<dbReference type="KEGG" id="soy:115882255"/>